<dbReference type="Gene3D" id="3.40.50.300">
    <property type="entry name" value="P-loop containing nucleotide triphosphate hydrolases"/>
    <property type="match status" value="1"/>
</dbReference>
<dbReference type="GO" id="GO:0043531">
    <property type="term" value="F:ADP binding"/>
    <property type="evidence" value="ECO:0007669"/>
    <property type="project" value="InterPro"/>
</dbReference>
<evidence type="ECO:0000313" key="7">
    <source>
        <dbReference type="Proteomes" id="UP000002051"/>
    </source>
</evidence>
<reference evidence="5 7" key="1">
    <citation type="journal article" date="2011" name="Nature">
        <title>The Medicago genome provides insight into the evolution of rhizobial symbioses.</title>
        <authorList>
            <person name="Young N.D."/>
            <person name="Debelle F."/>
            <person name="Oldroyd G.E."/>
            <person name="Geurts R."/>
            <person name="Cannon S.B."/>
            <person name="Udvardi M.K."/>
            <person name="Benedito V.A."/>
            <person name="Mayer K.F."/>
            <person name="Gouzy J."/>
            <person name="Schoof H."/>
            <person name="Van de Peer Y."/>
            <person name="Proost S."/>
            <person name="Cook D.R."/>
            <person name="Meyers B.C."/>
            <person name="Spannagl M."/>
            <person name="Cheung F."/>
            <person name="De Mita S."/>
            <person name="Krishnakumar V."/>
            <person name="Gundlach H."/>
            <person name="Zhou S."/>
            <person name="Mudge J."/>
            <person name="Bharti A.K."/>
            <person name="Murray J.D."/>
            <person name="Naoumkina M.A."/>
            <person name="Rosen B."/>
            <person name="Silverstein K.A."/>
            <person name="Tang H."/>
            <person name="Rombauts S."/>
            <person name="Zhao P.X."/>
            <person name="Zhou P."/>
            <person name="Barbe V."/>
            <person name="Bardou P."/>
            <person name="Bechner M."/>
            <person name="Bellec A."/>
            <person name="Berger A."/>
            <person name="Berges H."/>
            <person name="Bidwell S."/>
            <person name="Bisseling T."/>
            <person name="Choisne N."/>
            <person name="Couloux A."/>
            <person name="Denny R."/>
            <person name="Deshpande S."/>
            <person name="Dai X."/>
            <person name="Doyle J.J."/>
            <person name="Dudez A.M."/>
            <person name="Farmer A.D."/>
            <person name="Fouteau S."/>
            <person name="Franken C."/>
            <person name="Gibelin C."/>
            <person name="Gish J."/>
            <person name="Goldstein S."/>
            <person name="Gonzalez A.J."/>
            <person name="Green P.J."/>
            <person name="Hallab A."/>
            <person name="Hartog M."/>
            <person name="Hua A."/>
            <person name="Humphray S.J."/>
            <person name="Jeong D.H."/>
            <person name="Jing Y."/>
            <person name="Jocker A."/>
            <person name="Kenton S.M."/>
            <person name="Kim D.J."/>
            <person name="Klee K."/>
            <person name="Lai H."/>
            <person name="Lang C."/>
            <person name="Lin S."/>
            <person name="Macmil S.L."/>
            <person name="Magdelenat G."/>
            <person name="Matthews L."/>
            <person name="McCorrison J."/>
            <person name="Monaghan E.L."/>
            <person name="Mun J.H."/>
            <person name="Najar F.Z."/>
            <person name="Nicholson C."/>
            <person name="Noirot C."/>
            <person name="O'Bleness M."/>
            <person name="Paule C.R."/>
            <person name="Poulain J."/>
            <person name="Prion F."/>
            <person name="Qin B."/>
            <person name="Qu C."/>
            <person name="Retzel E.F."/>
            <person name="Riddle C."/>
            <person name="Sallet E."/>
            <person name="Samain S."/>
            <person name="Samson N."/>
            <person name="Sanders I."/>
            <person name="Saurat O."/>
            <person name="Scarpelli C."/>
            <person name="Schiex T."/>
            <person name="Segurens B."/>
            <person name="Severin A.J."/>
            <person name="Sherrier D.J."/>
            <person name="Shi R."/>
            <person name="Sims S."/>
            <person name="Singer S.R."/>
            <person name="Sinharoy S."/>
            <person name="Sterck L."/>
            <person name="Viollet A."/>
            <person name="Wang B.B."/>
            <person name="Wang K."/>
            <person name="Wang M."/>
            <person name="Wang X."/>
            <person name="Warfsmann J."/>
            <person name="Weissenbach J."/>
            <person name="White D.D."/>
            <person name="White J.D."/>
            <person name="Wiley G.B."/>
            <person name="Wincker P."/>
            <person name="Xing Y."/>
            <person name="Yang L."/>
            <person name="Yao Z."/>
            <person name="Ying F."/>
            <person name="Zhai J."/>
            <person name="Zhou L."/>
            <person name="Zuber A."/>
            <person name="Denarie J."/>
            <person name="Dixon R.A."/>
            <person name="May G.D."/>
            <person name="Schwartz D.C."/>
            <person name="Rogers J."/>
            <person name="Quetier F."/>
            <person name="Town C.D."/>
            <person name="Roe B.A."/>
        </authorList>
    </citation>
    <scope>NUCLEOTIDE SEQUENCE [LARGE SCALE GENOMIC DNA]</scope>
    <source>
        <strain evidence="5">A17</strain>
        <strain evidence="6 7">cv. Jemalong A17</strain>
    </source>
</reference>
<dbReference type="InterPro" id="IPR002182">
    <property type="entry name" value="NB-ARC"/>
</dbReference>
<dbReference type="EnsemblPlants" id="KEH26695">
    <property type="protein sequence ID" value="KEH26695"/>
    <property type="gene ID" value="MTR_6g471170"/>
</dbReference>
<gene>
    <name evidence="5" type="ordered locus">MTR_6g471170</name>
</gene>
<dbReference type="Pfam" id="PF23282">
    <property type="entry name" value="WHD_ROQ1"/>
    <property type="match status" value="1"/>
</dbReference>
<dbReference type="STRING" id="3880.A0A072ULH9"/>
<feature type="domain" description="NB-ARC" evidence="3">
    <location>
        <begin position="72"/>
        <end position="178"/>
    </location>
</feature>
<keyword evidence="7" id="KW-1185">Reference proteome</keyword>
<dbReference type="AlphaFoldDB" id="A0A072ULH9"/>
<sequence length="383" mass="44232">MFSREIIFEDISDRINRVSLHVAKYPVGLQSRVQHVKLLLDEVSEDEFHMVGLYGTGGLGDVRENSTPRNLKDLQEKLLSKMVRLDIKLRSVSEGIAIIKQGLCREKILLILDDVDRLEQLEDLAEGLDWFGRGSGVIITTRDKHILTSHGIESMHAVEELHGEEALELLMWMAFKNDRVPSIYEDILTLAITYASGLPLALVIIGSNLFGNSIEEWKCTLDEYEKIFNKEIQKILRVSYDALEEKEQSIFLDMTCFFKGWKWADVKNILHDHYGHCVNYHLGKLAKKSFINITTIYPLGYIHDETLHNLIEHMGKEVVRQESRNDPGERSRLWCPDDMVQVLRENTGTSKIEMIYMNFPSMEFEIDWNGEAFKKTTKLKTLQ</sequence>
<dbReference type="PANTHER" id="PTHR11017">
    <property type="entry name" value="LEUCINE-RICH REPEAT-CONTAINING PROTEIN"/>
    <property type="match status" value="1"/>
</dbReference>
<dbReference type="Gene3D" id="1.10.8.430">
    <property type="entry name" value="Helical domain of apoptotic protease-activating factors"/>
    <property type="match status" value="1"/>
</dbReference>
<dbReference type="SUPFAM" id="SSF52540">
    <property type="entry name" value="P-loop containing nucleoside triphosphate hydrolases"/>
    <property type="match status" value="1"/>
</dbReference>
<protein>
    <submittedName>
        <fullName evidence="5">Disease resistance protein (TIR-NBS-LRR class), putative</fullName>
    </submittedName>
</protein>
<evidence type="ECO:0000256" key="1">
    <source>
        <dbReference type="ARBA" id="ARBA00022614"/>
    </source>
</evidence>
<evidence type="ECO:0000313" key="5">
    <source>
        <dbReference type="EMBL" id="KEH26695.1"/>
    </source>
</evidence>
<feature type="domain" description="Disease resistance protein Roq1-like winged-helix" evidence="4">
    <location>
        <begin position="244"/>
        <end position="323"/>
    </location>
</feature>
<evidence type="ECO:0000259" key="4">
    <source>
        <dbReference type="Pfam" id="PF23282"/>
    </source>
</evidence>
<dbReference type="InterPro" id="IPR036390">
    <property type="entry name" value="WH_DNA-bd_sf"/>
</dbReference>
<dbReference type="InterPro" id="IPR027417">
    <property type="entry name" value="P-loop_NTPase"/>
</dbReference>
<keyword evidence="2" id="KW-0677">Repeat</keyword>
<dbReference type="SUPFAM" id="SSF46785">
    <property type="entry name" value="Winged helix' DNA-binding domain"/>
    <property type="match status" value="1"/>
</dbReference>
<evidence type="ECO:0000256" key="2">
    <source>
        <dbReference type="ARBA" id="ARBA00022737"/>
    </source>
</evidence>
<dbReference type="HOGENOM" id="CLU_001561_2_2_1"/>
<dbReference type="Proteomes" id="UP000002051">
    <property type="component" value="Chromosome 6"/>
</dbReference>
<dbReference type="InterPro" id="IPR042197">
    <property type="entry name" value="Apaf_helical"/>
</dbReference>
<evidence type="ECO:0000313" key="6">
    <source>
        <dbReference type="EnsemblPlants" id="KEH26695"/>
    </source>
</evidence>
<evidence type="ECO:0000259" key="3">
    <source>
        <dbReference type="Pfam" id="PF00931"/>
    </source>
</evidence>
<dbReference type="Pfam" id="PF00931">
    <property type="entry name" value="NB-ARC"/>
    <property type="match status" value="1"/>
</dbReference>
<dbReference type="PRINTS" id="PR00364">
    <property type="entry name" value="DISEASERSIST"/>
</dbReference>
<organism evidence="5 7">
    <name type="scientific">Medicago truncatula</name>
    <name type="common">Barrel medic</name>
    <name type="synonym">Medicago tribuloides</name>
    <dbReference type="NCBI Taxonomy" id="3880"/>
    <lineage>
        <taxon>Eukaryota</taxon>
        <taxon>Viridiplantae</taxon>
        <taxon>Streptophyta</taxon>
        <taxon>Embryophyta</taxon>
        <taxon>Tracheophyta</taxon>
        <taxon>Spermatophyta</taxon>
        <taxon>Magnoliopsida</taxon>
        <taxon>eudicotyledons</taxon>
        <taxon>Gunneridae</taxon>
        <taxon>Pentapetalae</taxon>
        <taxon>rosids</taxon>
        <taxon>fabids</taxon>
        <taxon>Fabales</taxon>
        <taxon>Fabaceae</taxon>
        <taxon>Papilionoideae</taxon>
        <taxon>50 kb inversion clade</taxon>
        <taxon>NPAAA clade</taxon>
        <taxon>Hologalegina</taxon>
        <taxon>IRL clade</taxon>
        <taxon>Trifolieae</taxon>
        <taxon>Medicago</taxon>
    </lineage>
</organism>
<proteinExistence type="predicted"/>
<reference evidence="6" key="3">
    <citation type="submission" date="2015-04" db="UniProtKB">
        <authorList>
            <consortium name="EnsemblPlants"/>
        </authorList>
    </citation>
    <scope>IDENTIFICATION</scope>
    <source>
        <strain evidence="6">cv. Jemalong A17</strain>
    </source>
</reference>
<keyword evidence="1" id="KW-0433">Leucine-rich repeat</keyword>
<reference evidence="5 7" key="2">
    <citation type="journal article" date="2014" name="BMC Genomics">
        <title>An improved genome release (version Mt4.0) for the model legume Medicago truncatula.</title>
        <authorList>
            <person name="Tang H."/>
            <person name="Krishnakumar V."/>
            <person name="Bidwell S."/>
            <person name="Rosen B."/>
            <person name="Chan A."/>
            <person name="Zhou S."/>
            <person name="Gentzbittel L."/>
            <person name="Childs K.L."/>
            <person name="Yandell M."/>
            <person name="Gundlach H."/>
            <person name="Mayer K.F."/>
            <person name="Schwartz D.C."/>
            <person name="Town C.D."/>
        </authorList>
    </citation>
    <scope>GENOME REANNOTATION</scope>
    <source>
        <strain evidence="5">A17</strain>
        <strain evidence="6 7">cv. Jemalong A17</strain>
    </source>
</reference>
<dbReference type="PANTHER" id="PTHR11017:SF219">
    <property type="entry name" value="ARCHAEAL ATPASE"/>
    <property type="match status" value="1"/>
</dbReference>
<dbReference type="InterPro" id="IPR058192">
    <property type="entry name" value="WHD_ROQ1-like"/>
</dbReference>
<dbReference type="EMBL" id="CM001222">
    <property type="protein sequence ID" value="KEH26695.1"/>
    <property type="molecule type" value="Genomic_DNA"/>
</dbReference>
<dbReference type="InterPro" id="IPR044974">
    <property type="entry name" value="Disease_R_plants"/>
</dbReference>
<name>A0A072ULH9_MEDTR</name>
<dbReference type="GO" id="GO:0006952">
    <property type="term" value="P:defense response"/>
    <property type="evidence" value="ECO:0007669"/>
    <property type="project" value="InterPro"/>
</dbReference>
<accession>A0A072ULH9</accession>